<gene>
    <name evidence="2" type="ORF">GCM10009787_60090</name>
</gene>
<accession>A0ABP5NRJ2</accession>
<proteinExistence type="predicted"/>
<evidence type="ECO:0000313" key="3">
    <source>
        <dbReference type="Proteomes" id="UP001501391"/>
    </source>
</evidence>
<feature type="region of interest" description="Disordered" evidence="1">
    <location>
        <begin position="127"/>
        <end position="156"/>
    </location>
</feature>
<dbReference type="Pfam" id="PF19953">
    <property type="entry name" value="EACC1"/>
    <property type="match status" value="1"/>
</dbReference>
<keyword evidence="3" id="KW-1185">Reference proteome</keyword>
<dbReference type="InterPro" id="IPR045428">
    <property type="entry name" value="EACC1"/>
</dbReference>
<dbReference type="Proteomes" id="UP001501391">
    <property type="component" value="Unassembled WGS sequence"/>
</dbReference>
<dbReference type="EMBL" id="BAAAOQ010000022">
    <property type="protein sequence ID" value="GAA2202174.1"/>
    <property type="molecule type" value="Genomic_DNA"/>
</dbReference>
<organism evidence="2 3">
    <name type="scientific">Streptomyces bangladeshensis</name>
    <dbReference type="NCBI Taxonomy" id="295352"/>
    <lineage>
        <taxon>Bacteria</taxon>
        <taxon>Bacillati</taxon>
        <taxon>Actinomycetota</taxon>
        <taxon>Actinomycetes</taxon>
        <taxon>Kitasatosporales</taxon>
        <taxon>Streptomycetaceae</taxon>
        <taxon>Streptomyces</taxon>
    </lineage>
</organism>
<name>A0ABP5NRJ2_9ACTN</name>
<comment type="caution">
    <text evidence="2">The sequence shown here is derived from an EMBL/GenBank/DDBJ whole genome shotgun (WGS) entry which is preliminary data.</text>
</comment>
<reference evidence="3" key="1">
    <citation type="journal article" date="2019" name="Int. J. Syst. Evol. Microbiol.">
        <title>The Global Catalogue of Microorganisms (GCM) 10K type strain sequencing project: providing services to taxonomists for standard genome sequencing and annotation.</title>
        <authorList>
            <consortium name="The Broad Institute Genomics Platform"/>
            <consortium name="The Broad Institute Genome Sequencing Center for Infectious Disease"/>
            <person name="Wu L."/>
            <person name="Ma J."/>
        </authorList>
    </citation>
    <scope>NUCLEOTIDE SEQUENCE [LARGE SCALE GENOMIC DNA]</scope>
    <source>
        <strain evidence="3">JCM 14924</strain>
    </source>
</reference>
<feature type="compositionally biased region" description="Basic and acidic residues" evidence="1">
    <location>
        <begin position="139"/>
        <end position="156"/>
    </location>
</feature>
<evidence type="ECO:0000313" key="2">
    <source>
        <dbReference type="EMBL" id="GAA2202174.1"/>
    </source>
</evidence>
<evidence type="ECO:0000256" key="1">
    <source>
        <dbReference type="SAM" id="MobiDB-lite"/>
    </source>
</evidence>
<sequence>MNRAMSEITISLPDTGPAGDRDETALFDLKRRLTAEDDARGRLRVVAQPPAQGTLGVPADVLMLLVEPGALAVLASVLVTWLRGRRSTVRLEIRRGDGKELSLSADRVAGLDGERLRGLVEEIADALQAPESRPPAVERAGRDAEDAEHGEARPGR</sequence>
<protein>
    <submittedName>
        <fullName evidence="2">Uncharacterized protein</fullName>
    </submittedName>
</protein>